<keyword evidence="3 5" id="KW-0808">Transferase</keyword>
<accession>A0A517P5A4</accession>
<dbReference type="GO" id="GO:0004373">
    <property type="term" value="F:alpha-1,4-glucan glucosyltransferase (UDP-glucose donor) activity"/>
    <property type="evidence" value="ECO:0007669"/>
    <property type="project" value="UniProtKB-EC"/>
</dbReference>
<dbReference type="RefSeq" id="WP_165700520.1">
    <property type="nucleotide sequence ID" value="NZ_CP036265.1"/>
</dbReference>
<proteinExistence type="inferred from homology"/>
<evidence type="ECO:0000256" key="3">
    <source>
        <dbReference type="ARBA" id="ARBA00022679"/>
    </source>
</evidence>
<evidence type="ECO:0000259" key="4">
    <source>
        <dbReference type="Pfam" id="PF00534"/>
    </source>
</evidence>
<dbReference type="Proteomes" id="UP000318741">
    <property type="component" value="Chromosome"/>
</dbReference>
<reference evidence="5 6" key="1">
    <citation type="submission" date="2019-02" db="EMBL/GenBank/DDBJ databases">
        <title>Deep-cultivation of Planctomycetes and their phenomic and genomic characterization uncovers novel biology.</title>
        <authorList>
            <person name="Wiegand S."/>
            <person name="Jogler M."/>
            <person name="Boedeker C."/>
            <person name="Pinto D."/>
            <person name="Vollmers J."/>
            <person name="Rivas-Marin E."/>
            <person name="Kohn T."/>
            <person name="Peeters S.H."/>
            <person name="Heuer A."/>
            <person name="Rast P."/>
            <person name="Oberbeckmann S."/>
            <person name="Bunk B."/>
            <person name="Jeske O."/>
            <person name="Meyerdierks A."/>
            <person name="Storesund J.E."/>
            <person name="Kallscheuer N."/>
            <person name="Luecker S."/>
            <person name="Lage O.M."/>
            <person name="Pohl T."/>
            <person name="Merkel B.J."/>
            <person name="Hornburger P."/>
            <person name="Mueller R.-W."/>
            <person name="Bruemmer F."/>
            <person name="Labrenz M."/>
            <person name="Spormann A.M."/>
            <person name="Op den Camp H."/>
            <person name="Overmann J."/>
            <person name="Amann R."/>
            <person name="Jetten M.S.M."/>
            <person name="Mascher T."/>
            <person name="Medema M.H."/>
            <person name="Devos D.P."/>
            <person name="Kaster A.-K."/>
            <person name="Ovreas L."/>
            <person name="Rohde M."/>
            <person name="Galperin M.Y."/>
            <person name="Jogler C."/>
        </authorList>
    </citation>
    <scope>NUCLEOTIDE SEQUENCE [LARGE SCALE GENOMIC DNA]</scope>
    <source>
        <strain evidence="5 6">CA12</strain>
    </source>
</reference>
<sequence>MHVAIVTAGGAGMFCGSCLQDNALARALMASGEEVSLIPTYTPLTLDTKDESLLGPGRGRVFLGGINLYLEHQSKLWGRLPRWFVRFLDSRWALKLSSKLGVSNDAANLGPLTIDLLRGELGPQRRGIEELVDWIVNRLKPDAVVFSNALLVGPVRELRKSFDGPIWCTLQGDDIFLNALREPHQSAALAMISDRAGDDCHGFTGFLTHSEYYADHMADTLALPRDRFRTLPLLLEPNGFPEAPPAERPNEGPFTVGYFARICPEKGLHNLVEAMELLRERRPEVQWALLAGGYLGPRDQRYFRGLKKRTKSWGNGFEYAGAPNTLAEKASILQRFDVLSVPTVYREPKGLPVLEGWACGVPCVQPAHGAFPELLHGVPGGVLVPPGDARALAAALEALHDDPDRRRALGAAGHAGVRAVHGPTAVAERFKAILNAPVPGKRIANRPGAG</sequence>
<dbReference type="KEGG" id="acaf:CA12_06370"/>
<dbReference type="AlphaFoldDB" id="A0A517P5A4"/>
<dbReference type="InterPro" id="IPR001296">
    <property type="entry name" value="Glyco_trans_1"/>
</dbReference>
<dbReference type="EC" id="2.4.1.11" evidence="5"/>
<dbReference type="PANTHER" id="PTHR12526:SF640">
    <property type="entry name" value="COLANIC ACID BIOSYNTHESIS GLYCOSYLTRANSFERASE WCAL-RELATED"/>
    <property type="match status" value="1"/>
</dbReference>
<gene>
    <name evidence="5" type="ORF">CA12_06370</name>
</gene>
<dbReference type="SUPFAM" id="SSF53756">
    <property type="entry name" value="UDP-Glycosyltransferase/glycogen phosphorylase"/>
    <property type="match status" value="1"/>
</dbReference>
<comment type="similarity">
    <text evidence="1">Belongs to the glycosyltransferase group 1 family. Glycosyltransferase 4 subfamily.</text>
</comment>
<evidence type="ECO:0000256" key="2">
    <source>
        <dbReference type="ARBA" id="ARBA00022676"/>
    </source>
</evidence>
<evidence type="ECO:0000256" key="1">
    <source>
        <dbReference type="ARBA" id="ARBA00009481"/>
    </source>
</evidence>
<protein>
    <submittedName>
        <fullName evidence="5">Glycogen synthase</fullName>
        <ecNumber evidence="5">2.4.1.11</ecNumber>
    </submittedName>
</protein>
<dbReference type="Gene3D" id="3.40.50.2000">
    <property type="entry name" value="Glycogen Phosphorylase B"/>
    <property type="match status" value="2"/>
</dbReference>
<dbReference type="CDD" id="cd03801">
    <property type="entry name" value="GT4_PimA-like"/>
    <property type="match status" value="1"/>
</dbReference>
<dbReference type="PANTHER" id="PTHR12526">
    <property type="entry name" value="GLYCOSYLTRANSFERASE"/>
    <property type="match status" value="1"/>
</dbReference>
<evidence type="ECO:0000313" key="6">
    <source>
        <dbReference type="Proteomes" id="UP000318741"/>
    </source>
</evidence>
<name>A0A517P5A4_9PLAN</name>
<evidence type="ECO:0000313" key="5">
    <source>
        <dbReference type="EMBL" id="QDT14562.1"/>
    </source>
</evidence>
<dbReference type="EMBL" id="CP036265">
    <property type="protein sequence ID" value="QDT14562.1"/>
    <property type="molecule type" value="Genomic_DNA"/>
</dbReference>
<feature type="domain" description="Glycosyl transferase family 1" evidence="4">
    <location>
        <begin position="242"/>
        <end position="413"/>
    </location>
</feature>
<keyword evidence="6" id="KW-1185">Reference proteome</keyword>
<keyword evidence="2 5" id="KW-0328">Glycosyltransferase</keyword>
<organism evidence="5 6">
    <name type="scientific">Alienimonas californiensis</name>
    <dbReference type="NCBI Taxonomy" id="2527989"/>
    <lineage>
        <taxon>Bacteria</taxon>
        <taxon>Pseudomonadati</taxon>
        <taxon>Planctomycetota</taxon>
        <taxon>Planctomycetia</taxon>
        <taxon>Planctomycetales</taxon>
        <taxon>Planctomycetaceae</taxon>
        <taxon>Alienimonas</taxon>
    </lineage>
</organism>
<dbReference type="Pfam" id="PF00534">
    <property type="entry name" value="Glycos_transf_1"/>
    <property type="match status" value="1"/>
</dbReference>